<dbReference type="EMBL" id="MABE01000298">
    <property type="protein sequence ID" value="OUS40604.1"/>
    <property type="molecule type" value="Genomic_DNA"/>
</dbReference>
<feature type="chain" id="PRO_5012666934" description="DUF5329 domain-containing protein" evidence="1">
    <location>
        <begin position="20"/>
        <end position="127"/>
    </location>
</feature>
<proteinExistence type="predicted"/>
<evidence type="ECO:0008006" key="4">
    <source>
        <dbReference type="Google" id="ProtNLM"/>
    </source>
</evidence>
<sequence length="127" mass="14769">MKNLIIITMLGLSWTFSFAALANASQTQTQLETQHLLNFIKTTQCKYERNGTLHDGMEALQHIKKKYEYYRDDIHSSEDFIKYSATKSQMSGKKYRIHCPGQAIQNSSVWLTGELKKYRSEKEKAVR</sequence>
<protein>
    <recommendedName>
        <fullName evidence="4">DUF5329 domain-containing protein</fullName>
    </recommendedName>
</protein>
<feature type="signal peptide" evidence="1">
    <location>
        <begin position="1"/>
        <end position="19"/>
    </location>
</feature>
<dbReference type="InterPro" id="IPR035242">
    <property type="entry name" value="DUF5329"/>
</dbReference>
<dbReference type="Proteomes" id="UP000227088">
    <property type="component" value="Unassembled WGS sequence"/>
</dbReference>
<dbReference type="Pfam" id="PF17263">
    <property type="entry name" value="DUF5329"/>
    <property type="match status" value="1"/>
</dbReference>
<evidence type="ECO:0000313" key="2">
    <source>
        <dbReference type="EMBL" id="OUS40604.1"/>
    </source>
</evidence>
<evidence type="ECO:0000313" key="3">
    <source>
        <dbReference type="Proteomes" id="UP000227088"/>
    </source>
</evidence>
<gene>
    <name evidence="2" type="ORF">A9R00_05180</name>
</gene>
<comment type="caution">
    <text evidence="2">The sequence shown here is derived from an EMBL/GenBank/DDBJ whole genome shotgun (WGS) entry which is preliminary data.</text>
</comment>
<name>A0A1Y5HXG1_OLEAN</name>
<keyword evidence="1" id="KW-0732">Signal</keyword>
<reference evidence="3" key="1">
    <citation type="journal article" date="2017" name="Proc. Natl. Acad. Sci. U.S.A.">
        <title>Simulation of Deepwater Horizon oil plume reveals substrate specialization within a complex community of hydrocarbon degraders.</title>
        <authorList>
            <person name="Hu P."/>
            <person name="Dubinsky E.A."/>
            <person name="Probst A.J."/>
            <person name="Wang J."/>
            <person name="Sieber C.M.K."/>
            <person name="Tom L.M."/>
            <person name="Gardinali P."/>
            <person name="Banfield J.F."/>
            <person name="Atlas R.M."/>
            <person name="Andersen G.L."/>
        </authorList>
    </citation>
    <scope>NUCLEOTIDE SEQUENCE [LARGE SCALE GENOMIC DNA]</scope>
</reference>
<organism evidence="2 3">
    <name type="scientific">Oleispira antarctica</name>
    <dbReference type="NCBI Taxonomy" id="188908"/>
    <lineage>
        <taxon>Bacteria</taxon>
        <taxon>Pseudomonadati</taxon>
        <taxon>Pseudomonadota</taxon>
        <taxon>Gammaproteobacteria</taxon>
        <taxon>Oceanospirillales</taxon>
        <taxon>Oceanospirillaceae</taxon>
        <taxon>Oleispira</taxon>
    </lineage>
</organism>
<evidence type="ECO:0000256" key="1">
    <source>
        <dbReference type="SAM" id="SignalP"/>
    </source>
</evidence>
<dbReference type="AlphaFoldDB" id="A0A1Y5HXG1"/>
<accession>A0A1Y5HXG1</accession>